<sequence length="226" mass="22956">MASFSATPVAAAPVTIHFEASELTTQGDPSGLLGFILPETVTGSFSFDDSAAPTSTSTSGILVAGDTFRADYQRTGFQLNVGTRTVTFGNSDGGHFVVDITNVPTGSDQAQVWTSNSYALGNTSISSTYIQGYSGSDATIANADPLNVAEWNAMALGLTAGLYFVVNDPSGTTSLTDTATYGAIEFSATPYGSTPAVPLPAAAGLLLGGLGVFGALSVGRRSKSVV</sequence>
<dbReference type="NCBIfam" id="TIGR03370">
    <property type="entry name" value="VPLPA-CTERM"/>
    <property type="match status" value="1"/>
</dbReference>
<keyword evidence="1" id="KW-0812">Transmembrane</keyword>
<evidence type="ECO:0000256" key="1">
    <source>
        <dbReference type="SAM" id="Phobius"/>
    </source>
</evidence>
<comment type="caution">
    <text evidence="2">The sequence shown here is derived from an EMBL/GenBank/DDBJ whole genome shotgun (WGS) entry which is preliminary data.</text>
</comment>
<dbReference type="HOGENOM" id="CLU_1223726_0_0_5"/>
<dbReference type="STRING" id="252305.OB2597_00775"/>
<dbReference type="AlphaFoldDB" id="A3U1X2"/>
<evidence type="ECO:0000313" key="3">
    <source>
        <dbReference type="Proteomes" id="UP000004318"/>
    </source>
</evidence>
<evidence type="ECO:0000313" key="2">
    <source>
        <dbReference type="EMBL" id="EAQ01906.1"/>
    </source>
</evidence>
<keyword evidence="1" id="KW-1133">Transmembrane helix</keyword>
<dbReference type="EMBL" id="AAMO01000010">
    <property type="protein sequence ID" value="EAQ01906.1"/>
    <property type="molecule type" value="Genomic_DNA"/>
</dbReference>
<dbReference type="Proteomes" id="UP000004318">
    <property type="component" value="Unassembled WGS sequence"/>
</dbReference>
<keyword evidence="3" id="KW-1185">Reference proteome</keyword>
<gene>
    <name evidence="2" type="ORF">OB2597_00775</name>
</gene>
<reference evidence="2 3" key="1">
    <citation type="journal article" date="2010" name="J. Bacteriol.">
        <title>Genome sequences of Oceanicola granulosus HTCC2516(T) and Oceanicola batsensis HTCC2597(TDelta).</title>
        <authorList>
            <person name="Thrash J.C."/>
            <person name="Cho J.C."/>
            <person name="Vergin K.L."/>
            <person name="Giovannoni S.J."/>
        </authorList>
    </citation>
    <scope>NUCLEOTIDE SEQUENCE [LARGE SCALE GENOMIC DNA]</scope>
    <source>
        <strain evidence="3">ATCC BAA-863 / DSM 15984 / KCTC 12145 / HTCC2597</strain>
    </source>
</reference>
<dbReference type="InterPro" id="IPR022472">
    <property type="entry name" value="VPLPA-CTERM"/>
</dbReference>
<feature type="transmembrane region" description="Helical" evidence="1">
    <location>
        <begin position="197"/>
        <end position="218"/>
    </location>
</feature>
<keyword evidence="1" id="KW-0472">Membrane</keyword>
<organism evidence="2 3">
    <name type="scientific">Pseudooceanicola batsensis (strain ATCC BAA-863 / DSM 15984 / KCTC 12145 / HTCC2597)</name>
    <name type="common">Oceanicola batsensis</name>
    <dbReference type="NCBI Taxonomy" id="252305"/>
    <lineage>
        <taxon>Bacteria</taxon>
        <taxon>Pseudomonadati</taxon>
        <taxon>Pseudomonadota</taxon>
        <taxon>Alphaproteobacteria</taxon>
        <taxon>Rhodobacterales</taxon>
        <taxon>Paracoccaceae</taxon>
        <taxon>Pseudooceanicola</taxon>
    </lineage>
</organism>
<name>A3U1X2_PSEBH</name>
<proteinExistence type="predicted"/>
<protein>
    <submittedName>
        <fullName evidence="2">Uncharacterized protein</fullName>
    </submittedName>
</protein>
<accession>A3U1X2</accession>